<name>A0ABY2Q3K1_9HYPH</name>
<comment type="caution">
    <text evidence="2">The sequence shown here is derived from an EMBL/GenBank/DDBJ whole genome shotgun (WGS) entry which is preliminary data.</text>
</comment>
<accession>A0ABY2Q3K1</accession>
<keyword evidence="3" id="KW-1185">Reference proteome</keyword>
<evidence type="ECO:0000313" key="3">
    <source>
        <dbReference type="Proteomes" id="UP000306441"/>
    </source>
</evidence>
<dbReference type="Proteomes" id="UP000306441">
    <property type="component" value="Unassembled WGS sequence"/>
</dbReference>
<sequence>MISAHHIWDRIAAYAAHDDPMVAACNLIALVVASNQPFYPLYVYWAVSDQIWPTFFTFISTPFFLAVPAVARRYSKIGRALLPVAGMANTILSAKVFGPASGVEIFLIPCALIAATFFRPSERMIAFLLIGTALLINLGLSGKYGAPAHSFTVSEYQAFFRLNAMSAGTLTVFVGLIASGLMSRFKTRT</sequence>
<feature type="transmembrane region" description="Helical" evidence="1">
    <location>
        <begin position="21"/>
        <end position="39"/>
    </location>
</feature>
<keyword evidence="1" id="KW-1133">Transmembrane helix</keyword>
<proteinExistence type="predicted"/>
<feature type="transmembrane region" description="Helical" evidence="1">
    <location>
        <begin position="100"/>
        <end position="118"/>
    </location>
</feature>
<reference evidence="2 3" key="1">
    <citation type="submission" date="2019-04" db="EMBL/GenBank/DDBJ databases">
        <title>Mesorhizobium composti sp. nov., isolated from compost.</title>
        <authorList>
            <person name="Lin S.-Y."/>
            <person name="Hameed A."/>
            <person name="Hsieh Y.-T."/>
            <person name="Young C.-C."/>
        </authorList>
    </citation>
    <scope>NUCLEOTIDE SEQUENCE [LARGE SCALE GENOMIC DNA]</scope>
    <source>
        <strain evidence="2 3">CC-YTH430</strain>
    </source>
</reference>
<evidence type="ECO:0000313" key="2">
    <source>
        <dbReference type="EMBL" id="THF55544.1"/>
    </source>
</evidence>
<feature type="transmembrane region" description="Helical" evidence="1">
    <location>
        <begin position="125"/>
        <end position="146"/>
    </location>
</feature>
<keyword evidence="1" id="KW-0812">Transmembrane</keyword>
<organism evidence="2 3">
    <name type="scientific">Ollibium composti</name>
    <dbReference type="NCBI Taxonomy" id="2675109"/>
    <lineage>
        <taxon>Bacteria</taxon>
        <taxon>Pseudomonadati</taxon>
        <taxon>Pseudomonadota</taxon>
        <taxon>Alphaproteobacteria</taxon>
        <taxon>Hyphomicrobiales</taxon>
        <taxon>Phyllobacteriaceae</taxon>
        <taxon>Ollibium</taxon>
    </lineage>
</organism>
<protein>
    <submittedName>
        <fullName evidence="2">Uncharacterized protein</fullName>
    </submittedName>
</protein>
<gene>
    <name evidence="2" type="ORF">E6C48_18165</name>
</gene>
<evidence type="ECO:0000256" key="1">
    <source>
        <dbReference type="SAM" id="Phobius"/>
    </source>
</evidence>
<feature type="transmembrane region" description="Helical" evidence="1">
    <location>
        <begin position="51"/>
        <end position="70"/>
    </location>
</feature>
<feature type="transmembrane region" description="Helical" evidence="1">
    <location>
        <begin position="158"/>
        <end position="181"/>
    </location>
</feature>
<keyword evidence="1" id="KW-0472">Membrane</keyword>
<dbReference type="EMBL" id="SSNY01000011">
    <property type="protein sequence ID" value="THF55544.1"/>
    <property type="molecule type" value="Genomic_DNA"/>
</dbReference>